<evidence type="ECO:0000256" key="3">
    <source>
        <dbReference type="ARBA" id="ARBA00022723"/>
    </source>
</evidence>
<dbReference type="InterPro" id="IPR047187">
    <property type="entry name" value="SF1_C_Upf1"/>
</dbReference>
<evidence type="ECO:0000256" key="6">
    <source>
        <dbReference type="ARBA" id="ARBA00022806"/>
    </source>
</evidence>
<evidence type="ECO:0000259" key="11">
    <source>
        <dbReference type="PROSITE" id="PS50103"/>
    </source>
</evidence>
<dbReference type="InterPro" id="IPR000571">
    <property type="entry name" value="Znf_CCCH"/>
</dbReference>
<name>A0AAN7UM68_9PEZI</name>
<dbReference type="InterPro" id="IPR000967">
    <property type="entry name" value="Znf_NFX1"/>
</dbReference>
<dbReference type="EMBL" id="JAWHQM010000052">
    <property type="protein sequence ID" value="KAK5635365.1"/>
    <property type="molecule type" value="Genomic_DNA"/>
</dbReference>
<dbReference type="InterPro" id="IPR045055">
    <property type="entry name" value="DNA2/NAM7-like"/>
</dbReference>
<evidence type="ECO:0000313" key="13">
    <source>
        <dbReference type="EMBL" id="KAK5635365.1"/>
    </source>
</evidence>
<dbReference type="Pfam" id="PF13087">
    <property type="entry name" value="AAA_12"/>
    <property type="match status" value="1"/>
</dbReference>
<dbReference type="Pfam" id="PF20173">
    <property type="entry name" value="ZnF_RZ-type"/>
    <property type="match status" value="1"/>
</dbReference>
<dbReference type="FunFam" id="3.40.50.300:FF:001660">
    <property type="entry name" value="NF-X1 finger and helicase protein, putative"/>
    <property type="match status" value="1"/>
</dbReference>
<dbReference type="SMART" id="SM00438">
    <property type="entry name" value="ZnF_NFX"/>
    <property type="match status" value="5"/>
</dbReference>
<dbReference type="PANTHER" id="PTHR10887:SF445">
    <property type="entry name" value="NFX1-TYPE ZINC FINGER-CONTAINING PROTEIN 1"/>
    <property type="match status" value="1"/>
</dbReference>
<accession>A0AAN7UM68</accession>
<keyword evidence="6" id="KW-0547">Nucleotide-binding</keyword>
<dbReference type="GO" id="GO:0008270">
    <property type="term" value="F:zinc ion binding"/>
    <property type="evidence" value="ECO:0007669"/>
    <property type="project" value="UniProtKB-KW"/>
</dbReference>
<dbReference type="GO" id="GO:0005737">
    <property type="term" value="C:cytoplasm"/>
    <property type="evidence" value="ECO:0007669"/>
    <property type="project" value="UniProtKB-SubCell"/>
</dbReference>
<protein>
    <recommendedName>
        <fullName evidence="15">C3H1-type domain-containing protein</fullName>
    </recommendedName>
</protein>
<keyword evidence="8" id="KW-0391">Immunity</keyword>
<sequence>MSSPRSTKQPCFQFKRNKCSYGARCKYSHELSSSAASQHADPSAQSQMRSSRGKDEDDLREWKRLLRQGSFSPSRATCDRFFELAVKLIDGDLGAFQETIKLLSSEDGLAYIRLLIENYLPNAAAGYYTKQDVWSKLLQPLFTIITHQRVVDSAVLEQQVATIYNFMQGIGSKRMRIVFNFVIDLVKSAAMPGTSTNNVSLASKPVIIETCLAVLCKMIDCNTNNIIDGYFKTVAEQMQSALKGLNVASDQYSMMQSKKWIGYIHSRLGVGDKLPSFQSHMPQTSESRAKFTLPKDLPGRLCSSGPRHDNDHARITDISILPTNGEVVSTRAEYLPTNDPSSFHLPGIVGRLDREFRLLREDTVGQLRDAVRGVLEIMRNPSQKPKTDERRSLFTYMYPDAEIVDASFDQLSGLDLSVRFPQPRGATHQRRQDWWTQSKRLQPGALVCVISGDGSVLFCVVAETTIVTPDQKVNGHRVDNTKETPDQRRLSLAGDDKFAFVHLNIAEIKDNNVQQALRWYRNIGPKHPKYLVEFPGVLLAAFQHTLAALQRMSKVPDVPFIDLIAPGNQKTGMVDIPPPHYATKADFYFDLECLVTDGTRLRLSPNQYLDHRTLMKHSTLDETQSLALINSLLRGLALIQGPPGTGKSYTGEKIIKVLLANKKRGNLGPILCVCYTNHALDQLLEHLLDDGVKQIIRIGSRSKSDRLEQVNLRAVARSAERTKSEKASLWETRNALMAHDSSASHSLLQLENCLGRPALQAYLAEHHPSHHEALFGKSVDEDGFQEVQHNSHKRVDQWLRNGKAVKETRIGRQVEQLFITDLWTMTHTERQNLYHYWQRQIRNQIIQSVVFEHRDYVNTKEQRDRVIREVDLRCLSSANVVGVTTTGLARNLDLLRRLRCKILLCEEAGEVLEAHNLTALLPSIEHCILIGDQLQLRPQIQNYDLSSANPRGVQHSLDVSLFERLVSPPRDEEQRLPRDTLQTQRRMHPSISNLVRHTLYPALVDGRAVAEYPEIVGMKKRLFWLHHTVPEDRAQNQDPTSTSHTNSFEIEMTVALVQHLVRQGTYAPDEIAVITPYLGQLHRLRREMQNLLQISFGERDLEDLAALDASKVGEDEGPSAPVASTSTRTTLLKSIRLATVDNFQGEEAKVVVISLVRSNIERRCGFLSTSNRINVLLSRAKHGMYLIGNADTYERVSMWSQVITMLRNENNIGPTLQLQCPRHPDQLIEASTPDHFLQFAPEGGCCRQCDRRLACGHACINRCHSQVLHNAVRCLEPCPRPKRGCDHPCKLYCGDACEPKCREIIENPRASLPCGHRVTRAYCWQVQKPSSIMCQMQVTKTVPGCNHTVTVPCHTDVTAASYKCASLCGDPQPCGHSCRSQCHRCKDRRDGNIVGEHHETCQQPCNRAYTACSHACSKTCHGEMKCPPCPKPCEVRCSHSKCSKACHEPCAPCAEKDCSSSCPHQKCTMPCAAPCDWIPCSKRCEQILTCGHQCPSLCGESCPDTKYCQVCGIDDIKSTVVDFIMGIQYHEVDLDEDPCIFPDCGHFLTMTNMDGLMDLKAHYEMSPDLDSCPIALCTSSAPFSMEEVKTCPSCRGSLRNIARYGKIVRRAMLDEATKKFITWSNSGFLKLADQLVDVQMALVEAQAPVAQQHQDPSSKLVFSKGRLQQLYFLNAWVGNSRYKDAIRLWAQISGFISQVRKEEQPLQRVADHVQHAIKQQQTISAFTFDESALQVKGVLQATALLLKCEIAVFADFMTIRLPLIPHRPEINLDLSKQMKECETLIDMARSTHYPREQVEGHIYFAKFCAFARTLAAEPSGDSASDGTTSDTRERLKSQATTHITAAKKLLNKYPSTDVLKPDVEAAEKMLRDAVFYTKVSAEEMRAVYQAMSREFLGTGHWYNCVNGHPFTIGECGMPMEQARCPECESPVGGAHHQPVQGVQRATEIDELARDMNRVHI</sequence>
<evidence type="ECO:0000256" key="8">
    <source>
        <dbReference type="ARBA" id="ARBA00022859"/>
    </source>
</evidence>
<evidence type="ECO:0008006" key="15">
    <source>
        <dbReference type="Google" id="ProtNLM"/>
    </source>
</evidence>
<dbReference type="CDD" id="cd06008">
    <property type="entry name" value="NF-X1-zinc-finger"/>
    <property type="match status" value="1"/>
</dbReference>
<dbReference type="InterPro" id="IPR041677">
    <property type="entry name" value="DNA2/NAM7_AAA_11"/>
</dbReference>
<dbReference type="InterPro" id="IPR027417">
    <property type="entry name" value="P-loop_NTPase"/>
</dbReference>
<evidence type="ECO:0000256" key="5">
    <source>
        <dbReference type="ARBA" id="ARBA00022771"/>
    </source>
</evidence>
<dbReference type="GO" id="GO:0002376">
    <property type="term" value="P:immune system process"/>
    <property type="evidence" value="ECO:0007669"/>
    <property type="project" value="UniProtKB-KW"/>
</dbReference>
<evidence type="ECO:0000256" key="7">
    <source>
        <dbReference type="ARBA" id="ARBA00022833"/>
    </source>
</evidence>
<keyword evidence="6" id="KW-0067">ATP-binding</keyword>
<comment type="subcellular location">
    <subcellularLocation>
        <location evidence="1">Cytoplasm</location>
    </subcellularLocation>
</comment>
<dbReference type="GO" id="GO:0031380">
    <property type="term" value="C:nuclear RNA-directed RNA polymerase complex"/>
    <property type="evidence" value="ECO:0007669"/>
    <property type="project" value="TreeGrafter"/>
</dbReference>
<dbReference type="InterPro" id="IPR046439">
    <property type="entry name" value="ZF_RZ_dom"/>
</dbReference>
<dbReference type="Pfam" id="PF13086">
    <property type="entry name" value="AAA_11"/>
    <property type="match status" value="1"/>
</dbReference>
<dbReference type="CDD" id="cd17936">
    <property type="entry name" value="EEXXEc_NFX1"/>
    <property type="match status" value="1"/>
</dbReference>
<dbReference type="GO" id="GO:0031048">
    <property type="term" value="P:regulatory ncRNA-mediated heterochromatin formation"/>
    <property type="evidence" value="ECO:0007669"/>
    <property type="project" value="TreeGrafter"/>
</dbReference>
<dbReference type="GO" id="GO:0004386">
    <property type="term" value="F:helicase activity"/>
    <property type="evidence" value="ECO:0007669"/>
    <property type="project" value="InterPro"/>
</dbReference>
<dbReference type="PANTHER" id="PTHR10887">
    <property type="entry name" value="DNA2/NAM7 HELICASE FAMILY"/>
    <property type="match status" value="1"/>
</dbReference>
<keyword evidence="2" id="KW-0963">Cytoplasm</keyword>
<gene>
    <name evidence="13" type="ORF">RRF57_011077</name>
</gene>
<keyword evidence="4" id="KW-0677">Repeat</keyword>
<dbReference type="Proteomes" id="UP001305414">
    <property type="component" value="Unassembled WGS sequence"/>
</dbReference>
<feature type="zinc finger region" description="C3H1-type" evidence="9">
    <location>
        <begin position="5"/>
        <end position="32"/>
    </location>
</feature>
<reference evidence="13 14" key="1">
    <citation type="submission" date="2023-10" db="EMBL/GenBank/DDBJ databases">
        <title>Draft genome sequence of Xylaria bambusicola isolate GMP-LS, the root and basal stem rot pathogen of sugarcane in Indonesia.</title>
        <authorList>
            <person name="Selvaraj P."/>
            <person name="Muralishankar V."/>
            <person name="Muruganantham S."/>
            <person name="Sp S."/>
            <person name="Haryani S."/>
            <person name="Lau K.J.X."/>
            <person name="Naqvi N.I."/>
        </authorList>
    </citation>
    <scope>NUCLEOTIDE SEQUENCE [LARGE SCALE GENOMIC DNA]</scope>
    <source>
        <strain evidence="13">GMP-LS</strain>
    </source>
</reference>
<dbReference type="PROSITE" id="PS51981">
    <property type="entry name" value="ZF_RZ"/>
    <property type="match status" value="1"/>
</dbReference>
<dbReference type="Gene3D" id="3.40.50.300">
    <property type="entry name" value="P-loop containing nucleotide triphosphate hydrolases"/>
    <property type="match status" value="2"/>
</dbReference>
<evidence type="ECO:0000256" key="1">
    <source>
        <dbReference type="ARBA" id="ARBA00004496"/>
    </source>
</evidence>
<feature type="domain" description="RZ-type" evidence="12">
    <location>
        <begin position="1879"/>
        <end position="1954"/>
    </location>
</feature>
<evidence type="ECO:0000256" key="10">
    <source>
        <dbReference type="SAM" id="MobiDB-lite"/>
    </source>
</evidence>
<organism evidence="13 14">
    <name type="scientific">Xylaria bambusicola</name>
    <dbReference type="NCBI Taxonomy" id="326684"/>
    <lineage>
        <taxon>Eukaryota</taxon>
        <taxon>Fungi</taxon>
        <taxon>Dikarya</taxon>
        <taxon>Ascomycota</taxon>
        <taxon>Pezizomycotina</taxon>
        <taxon>Sordariomycetes</taxon>
        <taxon>Xylariomycetidae</taxon>
        <taxon>Xylariales</taxon>
        <taxon>Xylariaceae</taxon>
        <taxon>Xylaria</taxon>
    </lineage>
</organism>
<dbReference type="SUPFAM" id="SSF52540">
    <property type="entry name" value="P-loop containing nucleoside triphosphate hydrolases"/>
    <property type="match status" value="1"/>
</dbReference>
<evidence type="ECO:0000256" key="9">
    <source>
        <dbReference type="PROSITE-ProRule" id="PRU00723"/>
    </source>
</evidence>
<evidence type="ECO:0000256" key="4">
    <source>
        <dbReference type="ARBA" id="ARBA00022737"/>
    </source>
</evidence>
<dbReference type="CDD" id="cd18808">
    <property type="entry name" value="SF1_C_Upf1"/>
    <property type="match status" value="1"/>
</dbReference>
<dbReference type="PROSITE" id="PS50103">
    <property type="entry name" value="ZF_C3H1"/>
    <property type="match status" value="1"/>
</dbReference>
<dbReference type="SMART" id="SM00356">
    <property type="entry name" value="ZnF_C3H1"/>
    <property type="match status" value="1"/>
</dbReference>
<keyword evidence="14" id="KW-1185">Reference proteome</keyword>
<keyword evidence="3 9" id="KW-0479">Metal-binding</keyword>
<evidence type="ECO:0000313" key="14">
    <source>
        <dbReference type="Proteomes" id="UP001305414"/>
    </source>
</evidence>
<feature type="region of interest" description="Disordered" evidence="10">
    <location>
        <begin position="33"/>
        <end position="56"/>
    </location>
</feature>
<keyword evidence="6" id="KW-0378">Hydrolase</keyword>
<keyword evidence="6" id="KW-0347">Helicase</keyword>
<comment type="caution">
    <text evidence="13">The sequence shown here is derived from an EMBL/GenBank/DDBJ whole genome shotgun (WGS) entry which is preliminary data.</text>
</comment>
<proteinExistence type="predicted"/>
<feature type="domain" description="C3H1-type" evidence="11">
    <location>
        <begin position="5"/>
        <end position="32"/>
    </location>
</feature>
<keyword evidence="7 9" id="KW-0862">Zinc</keyword>
<evidence type="ECO:0000256" key="2">
    <source>
        <dbReference type="ARBA" id="ARBA00022490"/>
    </source>
</evidence>
<keyword evidence="5 9" id="KW-0863">Zinc-finger</keyword>
<evidence type="ECO:0000259" key="12">
    <source>
        <dbReference type="PROSITE" id="PS51981"/>
    </source>
</evidence>
<dbReference type="InterPro" id="IPR041679">
    <property type="entry name" value="DNA2/NAM7-like_C"/>
</dbReference>